<dbReference type="InterPro" id="IPR011711">
    <property type="entry name" value="GntR_C"/>
</dbReference>
<protein>
    <submittedName>
        <fullName evidence="5">Contig111, whole genome shotgun sequence</fullName>
    </submittedName>
</protein>
<accession>A0A0D0GCX2</accession>
<dbReference type="AlphaFoldDB" id="A0A0D0GCX2"/>
<dbReference type="PANTHER" id="PTHR43537">
    <property type="entry name" value="TRANSCRIPTIONAL REGULATOR, GNTR FAMILY"/>
    <property type="match status" value="1"/>
</dbReference>
<proteinExistence type="predicted"/>
<evidence type="ECO:0000256" key="3">
    <source>
        <dbReference type="ARBA" id="ARBA00023163"/>
    </source>
</evidence>
<gene>
    <name evidence="5" type="ORF">TH53_21885</name>
</gene>
<dbReference type="InterPro" id="IPR000524">
    <property type="entry name" value="Tscrpt_reg_HTH_GntR"/>
</dbReference>
<dbReference type="PANTHER" id="PTHR43537:SF47">
    <property type="entry name" value="REGULATORY PROTEIN GNTR HTH"/>
    <property type="match status" value="1"/>
</dbReference>
<feature type="domain" description="HTH gntR-type" evidence="4">
    <location>
        <begin position="7"/>
        <end position="75"/>
    </location>
</feature>
<evidence type="ECO:0000259" key="4">
    <source>
        <dbReference type="PROSITE" id="PS50949"/>
    </source>
</evidence>
<dbReference type="InterPro" id="IPR036390">
    <property type="entry name" value="WH_DNA-bd_sf"/>
</dbReference>
<organism evidence="5 6">
    <name type="scientific">Pedobacter lusitanus</name>
    <dbReference type="NCBI Taxonomy" id="1503925"/>
    <lineage>
        <taxon>Bacteria</taxon>
        <taxon>Pseudomonadati</taxon>
        <taxon>Bacteroidota</taxon>
        <taxon>Sphingobacteriia</taxon>
        <taxon>Sphingobacteriales</taxon>
        <taxon>Sphingobacteriaceae</taxon>
        <taxon>Pedobacter</taxon>
    </lineage>
</organism>
<dbReference type="InterPro" id="IPR036388">
    <property type="entry name" value="WH-like_DNA-bd_sf"/>
</dbReference>
<dbReference type="EMBL" id="JXRA01000111">
    <property type="protein sequence ID" value="KIO75187.1"/>
    <property type="molecule type" value="Genomic_DNA"/>
</dbReference>
<name>A0A0D0GCX2_9SPHI</name>
<dbReference type="GO" id="GO:0003677">
    <property type="term" value="F:DNA binding"/>
    <property type="evidence" value="ECO:0007669"/>
    <property type="project" value="UniProtKB-KW"/>
</dbReference>
<dbReference type="Pfam" id="PF00392">
    <property type="entry name" value="GntR"/>
    <property type="match status" value="1"/>
</dbReference>
<dbReference type="GO" id="GO:0003700">
    <property type="term" value="F:DNA-binding transcription factor activity"/>
    <property type="evidence" value="ECO:0007669"/>
    <property type="project" value="InterPro"/>
</dbReference>
<sequence>MILSNSIKLYEKVINLIKEDISQGKYKAGEKIPSEPELMKLYSVGRSSIREAIKTLAISGILKVQQGSGTFVNNSFQEVSIEQRLRRADFDDVNAVRRLLEKELVKLATQNRTDEQLLEIEQCLENRKTAIQAEDAQSCADADIAFHTAIARASANPVLSDLYYSFTLIMRNFFSAREKQGISRFAMNHHLHEQLFKAIKSKKLSQSQAVLQKILDNNY</sequence>
<dbReference type="SUPFAM" id="SSF48008">
    <property type="entry name" value="GntR ligand-binding domain-like"/>
    <property type="match status" value="1"/>
</dbReference>
<dbReference type="Gene3D" id="1.10.10.10">
    <property type="entry name" value="Winged helix-like DNA-binding domain superfamily/Winged helix DNA-binding domain"/>
    <property type="match status" value="1"/>
</dbReference>
<dbReference type="Gene3D" id="1.20.120.530">
    <property type="entry name" value="GntR ligand-binding domain-like"/>
    <property type="match status" value="1"/>
</dbReference>
<keyword evidence="1" id="KW-0805">Transcription regulation</keyword>
<keyword evidence="2" id="KW-0238">DNA-binding</keyword>
<evidence type="ECO:0000313" key="6">
    <source>
        <dbReference type="Proteomes" id="UP000032049"/>
    </source>
</evidence>
<evidence type="ECO:0000256" key="2">
    <source>
        <dbReference type="ARBA" id="ARBA00023125"/>
    </source>
</evidence>
<keyword evidence="3" id="KW-0804">Transcription</keyword>
<dbReference type="CDD" id="cd07377">
    <property type="entry name" value="WHTH_GntR"/>
    <property type="match status" value="1"/>
</dbReference>
<comment type="caution">
    <text evidence="5">The sequence shown here is derived from an EMBL/GenBank/DDBJ whole genome shotgun (WGS) entry which is preliminary data.</text>
</comment>
<dbReference type="InterPro" id="IPR008920">
    <property type="entry name" value="TF_FadR/GntR_C"/>
</dbReference>
<dbReference type="PRINTS" id="PR00035">
    <property type="entry name" value="HTHGNTR"/>
</dbReference>
<keyword evidence="6" id="KW-1185">Reference proteome</keyword>
<dbReference type="Pfam" id="PF07729">
    <property type="entry name" value="FCD"/>
    <property type="match status" value="1"/>
</dbReference>
<dbReference type="PROSITE" id="PS50949">
    <property type="entry name" value="HTH_GNTR"/>
    <property type="match status" value="1"/>
</dbReference>
<evidence type="ECO:0000313" key="5">
    <source>
        <dbReference type="EMBL" id="KIO75187.1"/>
    </source>
</evidence>
<dbReference type="Proteomes" id="UP000032049">
    <property type="component" value="Unassembled WGS sequence"/>
</dbReference>
<evidence type="ECO:0000256" key="1">
    <source>
        <dbReference type="ARBA" id="ARBA00023015"/>
    </source>
</evidence>
<dbReference type="SMART" id="SM00345">
    <property type="entry name" value="HTH_GNTR"/>
    <property type="match status" value="1"/>
</dbReference>
<dbReference type="SUPFAM" id="SSF46785">
    <property type="entry name" value="Winged helix' DNA-binding domain"/>
    <property type="match status" value="1"/>
</dbReference>
<dbReference type="SMART" id="SM00895">
    <property type="entry name" value="FCD"/>
    <property type="match status" value="1"/>
</dbReference>
<reference evidence="5 6" key="1">
    <citation type="submission" date="2015-01" db="EMBL/GenBank/DDBJ databases">
        <title>Draft genome sequence of Pedobacter sp. NL19 isolated from sludge of an effluent treatment pond in an abandoned uranium mine.</title>
        <authorList>
            <person name="Santos T."/>
            <person name="Caetano T."/>
            <person name="Covas C."/>
            <person name="Cruz A."/>
            <person name="Mendo S."/>
        </authorList>
    </citation>
    <scope>NUCLEOTIDE SEQUENCE [LARGE SCALE GENOMIC DNA]</scope>
    <source>
        <strain evidence="5 6">NL19</strain>
    </source>
</reference>